<reference evidence="1" key="1">
    <citation type="submission" date="2019-03" db="EMBL/GenBank/DDBJ databases">
        <title>Single cell metagenomics reveals metabolic interactions within the superorganism composed of flagellate Streblomastix strix and complex community of Bacteroidetes bacteria on its surface.</title>
        <authorList>
            <person name="Treitli S.C."/>
            <person name="Kolisko M."/>
            <person name="Husnik F."/>
            <person name="Keeling P."/>
            <person name="Hampl V."/>
        </authorList>
    </citation>
    <scope>NUCLEOTIDE SEQUENCE</scope>
    <source>
        <strain evidence="1">STM</strain>
    </source>
</reference>
<comment type="caution">
    <text evidence="1">The sequence shown here is derived from an EMBL/GenBank/DDBJ whole genome shotgun (WGS) entry which is preliminary data.</text>
</comment>
<accession>A0A5J4SGS6</accession>
<organism evidence="1">
    <name type="scientific">termite gut metagenome</name>
    <dbReference type="NCBI Taxonomy" id="433724"/>
    <lineage>
        <taxon>unclassified sequences</taxon>
        <taxon>metagenomes</taxon>
        <taxon>organismal metagenomes</taxon>
    </lineage>
</organism>
<protein>
    <submittedName>
        <fullName evidence="1">Uncharacterized protein</fullName>
    </submittedName>
</protein>
<gene>
    <name evidence="1" type="ORF">EZS27_007063</name>
</gene>
<dbReference type="AlphaFoldDB" id="A0A5J4SGS6"/>
<dbReference type="EMBL" id="SNRY01000174">
    <property type="protein sequence ID" value="KAA6345346.1"/>
    <property type="molecule type" value="Genomic_DNA"/>
</dbReference>
<evidence type="ECO:0000313" key="1">
    <source>
        <dbReference type="EMBL" id="KAA6345346.1"/>
    </source>
</evidence>
<feature type="non-terminal residue" evidence="1">
    <location>
        <position position="1"/>
    </location>
</feature>
<name>A0A5J4SGS6_9ZZZZ</name>
<sequence length="39" mass="4612">PDKLLYLPLNVWGKGRELPAPPQQSFKQWYFQTHKGKKS</sequence>
<proteinExistence type="predicted"/>